<dbReference type="GO" id="GO:0015297">
    <property type="term" value="F:antiporter activity"/>
    <property type="evidence" value="ECO:0007669"/>
    <property type="project" value="UniProtKB-KW"/>
</dbReference>
<keyword evidence="7" id="KW-0406">Ion transport</keyword>
<dbReference type="InterPro" id="IPR050222">
    <property type="entry name" value="MATE_MdtK"/>
</dbReference>
<evidence type="ECO:0000256" key="10">
    <source>
        <dbReference type="SAM" id="MobiDB-lite"/>
    </source>
</evidence>
<feature type="compositionally biased region" description="Polar residues" evidence="10">
    <location>
        <begin position="1"/>
        <end position="10"/>
    </location>
</feature>
<keyword evidence="5 11" id="KW-0812">Transmembrane</keyword>
<dbReference type="eggNOG" id="COG0534">
    <property type="taxonomic scope" value="Bacteria"/>
</dbReference>
<dbReference type="InterPro" id="IPR048279">
    <property type="entry name" value="MdtK-like"/>
</dbReference>
<evidence type="ECO:0000256" key="9">
    <source>
        <dbReference type="ARBA" id="ARBA00031636"/>
    </source>
</evidence>
<sequence length="467" mass="50324">MQLVNTTSSPREAERQTSLPDHLSSAGAHRAVILLAWPVLLEQVLHFSVGFFDVYLSGRLGQEETAAIGMAAYVSWLGSMIFGLVGVGATALIARFWGAHQFDEARTIISRAMALAICLGISVSCVLFTMAPGIVWLLGLSGESVQIGVTYLRIDAIGQIFSAWVLVGAASLRGAGDMRTPLYVLCLTSVVNIVLSTTFVYGLGPVPTLGVNGIVYGTVCAQFTGALLMAWFLTSGRTVLQIVYKEFLIRRESTWRLMRIGGPAALDGVATFTGHFLFLMIISRLTDGEAAFAAHIIGVRVEALSYLPAVAFGIASGSLAGRYLGAQRPDLARACGFAAVGQAVAYAALMSVLFFTFAPQIYAQMHIDPLVQTIGVDPFRLMACYQIPNAILIVLVSTLRGSGDTRFPLWCAFLGTFFVRVPLAWYLGIGLNYGLFGAWIGMGADNILRCGLISWRYLAGRWIHVKV</sequence>
<keyword evidence="6 11" id="KW-1133">Transmembrane helix</keyword>
<dbReference type="CDD" id="cd13137">
    <property type="entry name" value="MATE_NorM_like"/>
    <property type="match status" value="1"/>
</dbReference>
<evidence type="ECO:0000256" key="4">
    <source>
        <dbReference type="ARBA" id="ARBA00022475"/>
    </source>
</evidence>
<dbReference type="PIRSF" id="PIRSF006603">
    <property type="entry name" value="DinF"/>
    <property type="match status" value="1"/>
</dbReference>
<feature type="transmembrane region" description="Helical" evidence="11">
    <location>
        <begin position="303"/>
        <end position="324"/>
    </location>
</feature>
<feature type="transmembrane region" description="Helical" evidence="11">
    <location>
        <begin position="114"/>
        <end position="138"/>
    </location>
</feature>
<evidence type="ECO:0000313" key="13">
    <source>
        <dbReference type="Proteomes" id="UP000002220"/>
    </source>
</evidence>
<dbReference type="InterPro" id="IPR002528">
    <property type="entry name" value="MATE_fam"/>
</dbReference>
<evidence type="ECO:0000256" key="7">
    <source>
        <dbReference type="ARBA" id="ARBA00023065"/>
    </source>
</evidence>
<dbReference type="PANTHER" id="PTHR43298">
    <property type="entry name" value="MULTIDRUG RESISTANCE PROTEIN NORM-RELATED"/>
    <property type="match status" value="1"/>
</dbReference>
<evidence type="ECO:0000256" key="2">
    <source>
        <dbReference type="ARBA" id="ARBA00022448"/>
    </source>
</evidence>
<dbReference type="KEGG" id="plm:Plim_3815"/>
<keyword evidence="8 11" id="KW-0472">Membrane</keyword>
<feature type="transmembrane region" description="Helical" evidence="11">
    <location>
        <begin position="409"/>
        <end position="427"/>
    </location>
</feature>
<evidence type="ECO:0000256" key="8">
    <source>
        <dbReference type="ARBA" id="ARBA00023136"/>
    </source>
</evidence>
<feature type="transmembrane region" description="Helical" evidence="11">
    <location>
        <begin position="182"/>
        <end position="202"/>
    </location>
</feature>
<feature type="transmembrane region" description="Helical" evidence="11">
    <location>
        <begin position="214"/>
        <end position="240"/>
    </location>
</feature>
<dbReference type="AlphaFoldDB" id="D5SWN4"/>
<dbReference type="NCBIfam" id="TIGR00797">
    <property type="entry name" value="matE"/>
    <property type="match status" value="1"/>
</dbReference>
<feature type="region of interest" description="Disordered" evidence="10">
    <location>
        <begin position="1"/>
        <end position="22"/>
    </location>
</feature>
<feature type="transmembrane region" description="Helical" evidence="11">
    <location>
        <begin position="260"/>
        <end position="283"/>
    </location>
</feature>
<evidence type="ECO:0000256" key="11">
    <source>
        <dbReference type="SAM" id="Phobius"/>
    </source>
</evidence>
<dbReference type="Proteomes" id="UP000002220">
    <property type="component" value="Chromosome"/>
</dbReference>
<keyword evidence="4" id="KW-1003">Cell membrane</keyword>
<dbReference type="HOGENOM" id="CLU_012893_5_3_0"/>
<evidence type="ECO:0000256" key="5">
    <source>
        <dbReference type="ARBA" id="ARBA00022692"/>
    </source>
</evidence>
<keyword evidence="2" id="KW-0813">Transport</keyword>
<feature type="transmembrane region" description="Helical" evidence="11">
    <location>
        <begin position="336"/>
        <end position="358"/>
    </location>
</feature>
<dbReference type="STRING" id="521674.Plim_3815"/>
<accession>D5SWN4</accession>
<proteinExistence type="predicted"/>
<dbReference type="GO" id="GO:0006811">
    <property type="term" value="P:monoatomic ion transport"/>
    <property type="evidence" value="ECO:0007669"/>
    <property type="project" value="UniProtKB-KW"/>
</dbReference>
<evidence type="ECO:0000256" key="6">
    <source>
        <dbReference type="ARBA" id="ARBA00022989"/>
    </source>
</evidence>
<gene>
    <name evidence="12" type="ordered locus">Plim_3815</name>
</gene>
<evidence type="ECO:0000256" key="3">
    <source>
        <dbReference type="ARBA" id="ARBA00022449"/>
    </source>
</evidence>
<feature type="transmembrane region" description="Helical" evidence="11">
    <location>
        <begin position="150"/>
        <end position="170"/>
    </location>
</feature>
<keyword evidence="13" id="KW-1185">Reference proteome</keyword>
<reference evidence="12 13" key="1">
    <citation type="journal article" date="2010" name="Stand. Genomic Sci.">
        <title>Complete genome sequence of Planctomyces limnophilus type strain (Mu 290).</title>
        <authorList>
            <person name="Labutti K."/>
            <person name="Sikorski J."/>
            <person name="Schneider S."/>
            <person name="Nolan M."/>
            <person name="Lucas S."/>
            <person name="Glavina Del Rio T."/>
            <person name="Tice H."/>
            <person name="Cheng J.F."/>
            <person name="Goodwin L."/>
            <person name="Pitluck S."/>
            <person name="Liolios K."/>
            <person name="Ivanova N."/>
            <person name="Mavromatis K."/>
            <person name="Mikhailova N."/>
            <person name="Pati A."/>
            <person name="Chen A."/>
            <person name="Palaniappan K."/>
            <person name="Land M."/>
            <person name="Hauser L."/>
            <person name="Chang Y.J."/>
            <person name="Jeffries C.D."/>
            <person name="Tindall B.J."/>
            <person name="Rohde M."/>
            <person name="Goker M."/>
            <person name="Woyke T."/>
            <person name="Bristow J."/>
            <person name="Eisen J.A."/>
            <person name="Markowitz V."/>
            <person name="Hugenholtz P."/>
            <person name="Kyrpides N.C."/>
            <person name="Klenk H.P."/>
            <person name="Lapidus A."/>
        </authorList>
    </citation>
    <scope>NUCLEOTIDE SEQUENCE [LARGE SCALE GENOMIC DNA]</scope>
    <source>
        <strain evidence="13">ATCC 43296 / DSM 3776 / IFAM 1008 / 290</strain>
    </source>
</reference>
<name>D5SWN4_PLAL2</name>
<dbReference type="PANTHER" id="PTHR43298:SF2">
    <property type="entry name" value="FMN_FAD EXPORTER YEEO-RELATED"/>
    <property type="match status" value="1"/>
</dbReference>
<organism evidence="12 13">
    <name type="scientific">Planctopirus limnophila (strain ATCC 43296 / DSM 3776 / IFAM 1008 / Mu 290)</name>
    <name type="common">Planctomyces limnophilus</name>
    <dbReference type="NCBI Taxonomy" id="521674"/>
    <lineage>
        <taxon>Bacteria</taxon>
        <taxon>Pseudomonadati</taxon>
        <taxon>Planctomycetota</taxon>
        <taxon>Planctomycetia</taxon>
        <taxon>Planctomycetales</taxon>
        <taxon>Planctomycetaceae</taxon>
        <taxon>Planctopirus</taxon>
    </lineage>
</organism>
<feature type="transmembrane region" description="Helical" evidence="11">
    <location>
        <begin position="378"/>
        <end position="397"/>
    </location>
</feature>
<comment type="subcellular location">
    <subcellularLocation>
        <location evidence="1">Cell membrane</location>
        <topology evidence="1">Multi-pass membrane protein</topology>
    </subcellularLocation>
</comment>
<keyword evidence="3" id="KW-0050">Antiport</keyword>
<feature type="transmembrane region" description="Helical" evidence="11">
    <location>
        <begin position="72"/>
        <end position="94"/>
    </location>
</feature>
<dbReference type="GO" id="GO:0042910">
    <property type="term" value="F:xenobiotic transmembrane transporter activity"/>
    <property type="evidence" value="ECO:0007669"/>
    <property type="project" value="InterPro"/>
</dbReference>
<evidence type="ECO:0000313" key="12">
    <source>
        <dbReference type="EMBL" id="ADG69627.1"/>
    </source>
</evidence>
<dbReference type="Pfam" id="PF01554">
    <property type="entry name" value="MatE"/>
    <property type="match status" value="2"/>
</dbReference>
<dbReference type="EMBL" id="CP001744">
    <property type="protein sequence ID" value="ADG69627.1"/>
    <property type="molecule type" value="Genomic_DNA"/>
</dbReference>
<protein>
    <recommendedName>
        <fullName evidence="9">Multidrug-efflux transporter</fullName>
    </recommendedName>
</protein>
<dbReference type="GO" id="GO:0005886">
    <property type="term" value="C:plasma membrane"/>
    <property type="evidence" value="ECO:0007669"/>
    <property type="project" value="UniProtKB-SubCell"/>
</dbReference>
<evidence type="ECO:0000256" key="1">
    <source>
        <dbReference type="ARBA" id="ARBA00004651"/>
    </source>
</evidence>